<dbReference type="Proteomes" id="UP001589667">
    <property type="component" value="Unassembled WGS sequence"/>
</dbReference>
<reference evidence="14 15" key="1">
    <citation type="submission" date="2024-09" db="EMBL/GenBank/DDBJ databases">
        <authorList>
            <person name="Sun Q."/>
            <person name="Mori K."/>
        </authorList>
    </citation>
    <scope>NUCLEOTIDE SEQUENCE [LARGE SCALE GENOMIC DNA]</scope>
    <source>
        <strain evidence="14 15">JCM 14321</strain>
    </source>
</reference>
<keyword evidence="14" id="KW-0547">Nucleotide-binding</keyword>
<accession>A0ABV5SNA5</accession>
<sequence>MNQTLFERWNRISLRTKITGVTVLMLTLGLLVSGIGTAAMLRSYVEDQMGSKLEAIASGSMKQYFEIDSDKPRVQTNLNQLDFSSKDDVFVAIYTASGEYKRNNWESVPEEQWPDFPETMTQAQVTAMNSGHYQTFSLDDANGDPTFRAVAALMTADSHGTLVPIVIAVSTQDTERLLAVYLTIFFGFGFGVVLVGALLTRMLVTSTFGPLREVERTAAAIADGDFSQRLGGATPNTEVGRLNRSLNTMLNRIDRAFRDRARTIDQMRRFVGDASHELRTPLVSVRGYAELYRMGALQSPDEVAQAMDRIEKEAIRMGGLVEDLLALARLDEAKPLELAEVDLVPLARDAALDTMAAHPGRTVTVIAPEELGEAESPADAPELVVELDPAARAAATGPISFAGATLARLRGRQPRSEPSPAAVARKEAQAARRAATAAAQAARRAGRQNAAHTARAEAEAAAAAKAAERTAAAAAEAAAAASDRPADATPKPVRRAVVLAEENKIRQVITNLMGNAIRFTNDGSPLEIRVSIDDAAERAVVEVVDHGEGIPPQIREKIFQRFWRADTSRTRETGGSGLGLAIVSSIVAAHNGTVDVVETPGGGATFRVMLPLAGSSAAPQAITEG</sequence>
<name>A0ABV5SNA5_9MICO</name>
<feature type="domain" description="HAMP" evidence="13">
    <location>
        <begin position="205"/>
        <end position="258"/>
    </location>
</feature>
<keyword evidence="9" id="KW-0902">Two-component regulatory system</keyword>
<dbReference type="PRINTS" id="PR00344">
    <property type="entry name" value="BCTRLSENSOR"/>
</dbReference>
<comment type="catalytic activity">
    <reaction evidence="1">
        <text>ATP + protein L-histidine = ADP + protein N-phospho-L-histidine.</text>
        <dbReference type="EC" id="2.7.13.3"/>
    </reaction>
</comment>
<dbReference type="SUPFAM" id="SSF47384">
    <property type="entry name" value="Homodimeric domain of signal transducing histidine kinase"/>
    <property type="match status" value="1"/>
</dbReference>
<dbReference type="InterPro" id="IPR003660">
    <property type="entry name" value="HAMP_dom"/>
</dbReference>
<comment type="subcellular location">
    <subcellularLocation>
        <location evidence="2">Cell membrane</location>
    </subcellularLocation>
</comment>
<dbReference type="PROSITE" id="PS50885">
    <property type="entry name" value="HAMP"/>
    <property type="match status" value="1"/>
</dbReference>
<keyword evidence="10 11" id="KW-0472">Membrane</keyword>
<dbReference type="SUPFAM" id="SSF158472">
    <property type="entry name" value="HAMP domain-like"/>
    <property type="match status" value="1"/>
</dbReference>
<keyword evidence="4" id="KW-0597">Phosphoprotein</keyword>
<evidence type="ECO:0000313" key="15">
    <source>
        <dbReference type="Proteomes" id="UP001589667"/>
    </source>
</evidence>
<keyword evidence="5" id="KW-0808">Transferase</keyword>
<dbReference type="Pfam" id="PF00512">
    <property type="entry name" value="HisKA"/>
    <property type="match status" value="1"/>
</dbReference>
<dbReference type="InterPro" id="IPR003661">
    <property type="entry name" value="HisK_dim/P_dom"/>
</dbReference>
<dbReference type="SMART" id="SM00304">
    <property type="entry name" value="HAMP"/>
    <property type="match status" value="1"/>
</dbReference>
<dbReference type="SUPFAM" id="SSF55874">
    <property type="entry name" value="ATPase domain of HSP90 chaperone/DNA topoisomerase II/histidine kinase"/>
    <property type="match status" value="1"/>
</dbReference>
<evidence type="ECO:0000313" key="14">
    <source>
        <dbReference type="EMBL" id="MFB9641820.1"/>
    </source>
</evidence>
<organism evidence="14 15">
    <name type="scientific">Agromyces lapidis</name>
    <dbReference type="NCBI Taxonomy" id="279574"/>
    <lineage>
        <taxon>Bacteria</taxon>
        <taxon>Bacillati</taxon>
        <taxon>Actinomycetota</taxon>
        <taxon>Actinomycetes</taxon>
        <taxon>Micrococcales</taxon>
        <taxon>Microbacteriaceae</taxon>
        <taxon>Agromyces</taxon>
    </lineage>
</organism>
<feature type="transmembrane region" description="Helical" evidence="11">
    <location>
        <begin position="21"/>
        <end position="41"/>
    </location>
</feature>
<evidence type="ECO:0000256" key="8">
    <source>
        <dbReference type="ARBA" id="ARBA00022989"/>
    </source>
</evidence>
<dbReference type="RefSeq" id="WP_157423416.1">
    <property type="nucleotide sequence ID" value="NZ_BAAANI010000006.1"/>
</dbReference>
<dbReference type="GO" id="GO:0005524">
    <property type="term" value="F:ATP binding"/>
    <property type="evidence" value="ECO:0007669"/>
    <property type="project" value="UniProtKB-KW"/>
</dbReference>
<dbReference type="Pfam" id="PF02518">
    <property type="entry name" value="HATPase_c"/>
    <property type="match status" value="1"/>
</dbReference>
<proteinExistence type="predicted"/>
<dbReference type="InterPro" id="IPR036890">
    <property type="entry name" value="HATPase_C_sf"/>
</dbReference>
<dbReference type="Gene3D" id="6.10.340.10">
    <property type="match status" value="1"/>
</dbReference>
<dbReference type="SMART" id="SM00387">
    <property type="entry name" value="HATPase_c"/>
    <property type="match status" value="1"/>
</dbReference>
<dbReference type="Gene3D" id="1.10.287.130">
    <property type="match status" value="1"/>
</dbReference>
<dbReference type="InterPro" id="IPR036097">
    <property type="entry name" value="HisK_dim/P_sf"/>
</dbReference>
<evidence type="ECO:0000256" key="6">
    <source>
        <dbReference type="ARBA" id="ARBA00022692"/>
    </source>
</evidence>
<dbReference type="InterPro" id="IPR004358">
    <property type="entry name" value="Sig_transdc_His_kin-like_C"/>
</dbReference>
<dbReference type="InterPro" id="IPR050428">
    <property type="entry name" value="TCS_sensor_his_kinase"/>
</dbReference>
<evidence type="ECO:0000256" key="3">
    <source>
        <dbReference type="ARBA" id="ARBA00012438"/>
    </source>
</evidence>
<dbReference type="InterPro" id="IPR003594">
    <property type="entry name" value="HATPase_dom"/>
</dbReference>
<dbReference type="PANTHER" id="PTHR45436">
    <property type="entry name" value="SENSOR HISTIDINE KINASE YKOH"/>
    <property type="match status" value="1"/>
</dbReference>
<dbReference type="InterPro" id="IPR005467">
    <property type="entry name" value="His_kinase_dom"/>
</dbReference>
<evidence type="ECO:0000256" key="10">
    <source>
        <dbReference type="ARBA" id="ARBA00023136"/>
    </source>
</evidence>
<gene>
    <name evidence="14" type="ORF">ACFFQV_05885</name>
</gene>
<dbReference type="PROSITE" id="PS50109">
    <property type="entry name" value="HIS_KIN"/>
    <property type="match status" value="1"/>
</dbReference>
<feature type="domain" description="Histidine kinase" evidence="12">
    <location>
        <begin position="273"/>
        <end position="614"/>
    </location>
</feature>
<feature type="transmembrane region" description="Helical" evidence="11">
    <location>
        <begin position="178"/>
        <end position="199"/>
    </location>
</feature>
<dbReference type="PANTHER" id="PTHR45436:SF5">
    <property type="entry name" value="SENSOR HISTIDINE KINASE TRCS"/>
    <property type="match status" value="1"/>
</dbReference>
<evidence type="ECO:0000259" key="12">
    <source>
        <dbReference type="PROSITE" id="PS50109"/>
    </source>
</evidence>
<evidence type="ECO:0000256" key="9">
    <source>
        <dbReference type="ARBA" id="ARBA00023012"/>
    </source>
</evidence>
<evidence type="ECO:0000256" key="5">
    <source>
        <dbReference type="ARBA" id="ARBA00022679"/>
    </source>
</evidence>
<keyword evidence="14" id="KW-0067">ATP-binding</keyword>
<dbReference type="Gene3D" id="3.30.565.10">
    <property type="entry name" value="Histidine kinase-like ATPase, C-terminal domain"/>
    <property type="match status" value="1"/>
</dbReference>
<evidence type="ECO:0000259" key="13">
    <source>
        <dbReference type="PROSITE" id="PS50885"/>
    </source>
</evidence>
<protein>
    <recommendedName>
        <fullName evidence="3">histidine kinase</fullName>
        <ecNumber evidence="3">2.7.13.3</ecNumber>
    </recommendedName>
</protein>
<keyword evidence="15" id="KW-1185">Reference proteome</keyword>
<keyword evidence="7" id="KW-0418">Kinase</keyword>
<evidence type="ECO:0000256" key="2">
    <source>
        <dbReference type="ARBA" id="ARBA00004236"/>
    </source>
</evidence>
<dbReference type="CDD" id="cd06225">
    <property type="entry name" value="HAMP"/>
    <property type="match status" value="1"/>
</dbReference>
<evidence type="ECO:0000256" key="4">
    <source>
        <dbReference type="ARBA" id="ARBA00022553"/>
    </source>
</evidence>
<comment type="caution">
    <text evidence="14">The sequence shown here is derived from an EMBL/GenBank/DDBJ whole genome shotgun (WGS) entry which is preliminary data.</text>
</comment>
<evidence type="ECO:0000256" key="7">
    <source>
        <dbReference type="ARBA" id="ARBA00022777"/>
    </source>
</evidence>
<dbReference type="Pfam" id="PF00672">
    <property type="entry name" value="HAMP"/>
    <property type="match status" value="1"/>
</dbReference>
<keyword evidence="6 11" id="KW-0812">Transmembrane</keyword>
<dbReference type="EC" id="2.7.13.3" evidence="3"/>
<dbReference type="CDD" id="cd00082">
    <property type="entry name" value="HisKA"/>
    <property type="match status" value="1"/>
</dbReference>
<dbReference type="SMART" id="SM00388">
    <property type="entry name" value="HisKA"/>
    <property type="match status" value="1"/>
</dbReference>
<dbReference type="EMBL" id="JBHMBL010000001">
    <property type="protein sequence ID" value="MFB9641820.1"/>
    <property type="molecule type" value="Genomic_DNA"/>
</dbReference>
<keyword evidence="8 11" id="KW-1133">Transmembrane helix</keyword>
<evidence type="ECO:0000256" key="1">
    <source>
        <dbReference type="ARBA" id="ARBA00000085"/>
    </source>
</evidence>
<evidence type="ECO:0000256" key="11">
    <source>
        <dbReference type="SAM" id="Phobius"/>
    </source>
</evidence>